<sequence>MRIATTLLILATTTAATAAPPDGGGPWRHAPGDDLTAEHRARIDAELARNVEALTREGKLAPAMLAPRQANLQWPLRAVPAYRGFGYHGISNFVDLNTGFPNQVLDFNCGGRSYDLSDGYNHAGIDFFLWPFSWRMMDQQMVDIVAAAPGTIIGKQDGFNDRSCPNNYSADWNAVYVRHGDGSVAWYGHMKTGSLTSKAIGATVTAGEFLGKVGSSGFSTGPHLHFENHTAVSNYQIVEPYAGACRAGATLWAQQPAYYDSAINELATHSAAPNFPSPNCPNPVAETPNFADAVQPGQQVIFAAYYRDQRAGQVTNFAIVRPDGTTFQSWNFDMAQATSDPYYDSSYWYWTYTLPAGAPAGVWRFRATFQSRTYEHRFTVGDVVFADGFEQ</sequence>
<proteinExistence type="predicted"/>
<feature type="domain" description="M23ase beta-sheet core" evidence="2">
    <location>
        <begin position="143"/>
        <end position="230"/>
    </location>
</feature>
<dbReference type="SUPFAM" id="SSF51261">
    <property type="entry name" value="Duplicated hybrid motif"/>
    <property type="match status" value="1"/>
</dbReference>
<dbReference type="Gene3D" id="2.70.70.10">
    <property type="entry name" value="Glucose Permease (Domain IIA)"/>
    <property type="match status" value="1"/>
</dbReference>
<keyword evidence="1" id="KW-0732">Signal</keyword>
<name>A0A9X3YLN0_9GAMM</name>
<dbReference type="PANTHER" id="PTHR21666">
    <property type="entry name" value="PEPTIDASE-RELATED"/>
    <property type="match status" value="1"/>
</dbReference>
<dbReference type="PANTHER" id="PTHR21666:SF270">
    <property type="entry name" value="MUREIN HYDROLASE ACTIVATOR ENVC"/>
    <property type="match status" value="1"/>
</dbReference>
<organism evidence="3 4">
    <name type="scientific">Tahibacter soli</name>
    <dbReference type="NCBI Taxonomy" id="2983605"/>
    <lineage>
        <taxon>Bacteria</taxon>
        <taxon>Pseudomonadati</taxon>
        <taxon>Pseudomonadota</taxon>
        <taxon>Gammaproteobacteria</taxon>
        <taxon>Lysobacterales</taxon>
        <taxon>Rhodanobacteraceae</taxon>
        <taxon>Tahibacter</taxon>
    </lineage>
</organism>
<dbReference type="CDD" id="cd12797">
    <property type="entry name" value="M23_peptidase"/>
    <property type="match status" value="1"/>
</dbReference>
<dbReference type="AlphaFoldDB" id="A0A9X3YLN0"/>
<dbReference type="InterPro" id="IPR016047">
    <property type="entry name" value="M23ase_b-sheet_dom"/>
</dbReference>
<dbReference type="RefSeq" id="WP_263541524.1">
    <property type="nucleotide sequence ID" value="NZ_JAOVZO020000018.1"/>
</dbReference>
<evidence type="ECO:0000313" key="4">
    <source>
        <dbReference type="Proteomes" id="UP001139971"/>
    </source>
</evidence>
<protein>
    <submittedName>
        <fullName evidence="3">Peptidoglycan DD-metalloendopeptidase family protein</fullName>
    </submittedName>
</protein>
<accession>A0A9X3YLN0</accession>
<feature type="signal peptide" evidence="1">
    <location>
        <begin position="1"/>
        <end position="18"/>
    </location>
</feature>
<dbReference type="Pfam" id="PF01551">
    <property type="entry name" value="Peptidase_M23"/>
    <property type="match status" value="1"/>
</dbReference>
<reference evidence="3" key="1">
    <citation type="submission" date="2023-02" db="EMBL/GenBank/DDBJ databases">
        <title>Tahibacter soli sp. nov. isolated from soil.</title>
        <authorList>
            <person name="Baek J.H."/>
            <person name="Lee J.K."/>
            <person name="Choi D.G."/>
            <person name="Jeon C.O."/>
        </authorList>
    </citation>
    <scope>NUCLEOTIDE SEQUENCE</scope>
    <source>
        <strain evidence="3">BL</strain>
    </source>
</reference>
<dbReference type="EMBL" id="JAOVZO020000018">
    <property type="protein sequence ID" value="MDC8013879.1"/>
    <property type="molecule type" value="Genomic_DNA"/>
</dbReference>
<evidence type="ECO:0000256" key="1">
    <source>
        <dbReference type="SAM" id="SignalP"/>
    </source>
</evidence>
<dbReference type="InterPro" id="IPR011055">
    <property type="entry name" value="Dup_hybrid_motif"/>
</dbReference>
<gene>
    <name evidence="3" type="ORF">OD750_015150</name>
</gene>
<evidence type="ECO:0000313" key="3">
    <source>
        <dbReference type="EMBL" id="MDC8013879.1"/>
    </source>
</evidence>
<dbReference type="Proteomes" id="UP001139971">
    <property type="component" value="Unassembled WGS sequence"/>
</dbReference>
<dbReference type="InterPro" id="IPR050570">
    <property type="entry name" value="Cell_wall_metabolism_enzyme"/>
</dbReference>
<comment type="caution">
    <text evidence="3">The sequence shown here is derived from an EMBL/GenBank/DDBJ whole genome shotgun (WGS) entry which is preliminary data.</text>
</comment>
<keyword evidence="4" id="KW-1185">Reference proteome</keyword>
<evidence type="ECO:0000259" key="2">
    <source>
        <dbReference type="Pfam" id="PF01551"/>
    </source>
</evidence>
<feature type="chain" id="PRO_5040892857" evidence="1">
    <location>
        <begin position="19"/>
        <end position="391"/>
    </location>
</feature>
<dbReference type="GO" id="GO:0004222">
    <property type="term" value="F:metalloendopeptidase activity"/>
    <property type="evidence" value="ECO:0007669"/>
    <property type="project" value="TreeGrafter"/>
</dbReference>